<dbReference type="EC" id="1.13.11.54" evidence="11"/>
<proteinExistence type="inferred from homology"/>
<gene>
    <name evidence="13" type="ORF">AK812_SmicGene10590</name>
</gene>
<reference evidence="13 14" key="1">
    <citation type="submission" date="2016-02" db="EMBL/GenBank/DDBJ databases">
        <title>Genome analysis of coral dinoflagellate symbionts highlights evolutionary adaptations to a symbiotic lifestyle.</title>
        <authorList>
            <person name="Aranda M."/>
            <person name="Li Y."/>
            <person name="Liew Y.J."/>
            <person name="Baumgarten S."/>
            <person name="Simakov O."/>
            <person name="Wilson M."/>
            <person name="Piel J."/>
            <person name="Ashoor H."/>
            <person name="Bougouffa S."/>
            <person name="Bajic V.B."/>
            <person name="Ryu T."/>
            <person name="Ravasi T."/>
            <person name="Bayer T."/>
            <person name="Micklem G."/>
            <person name="Kim H."/>
            <person name="Bhak J."/>
            <person name="Lajeunesse T.C."/>
            <person name="Voolstra C.R."/>
        </authorList>
    </citation>
    <scope>NUCLEOTIDE SEQUENCE [LARGE SCALE GENOMIC DNA]</scope>
    <source>
        <strain evidence="13 14">CCMP2467</strain>
    </source>
</reference>
<dbReference type="GO" id="GO:0019509">
    <property type="term" value="P:L-methionine salvage from methylthioadenosine"/>
    <property type="evidence" value="ECO:0007669"/>
    <property type="project" value="UniProtKB-UniRule"/>
</dbReference>
<evidence type="ECO:0000256" key="3">
    <source>
        <dbReference type="ARBA" id="ARBA00022605"/>
    </source>
</evidence>
<dbReference type="Pfam" id="PF02204">
    <property type="entry name" value="VPS9"/>
    <property type="match status" value="1"/>
</dbReference>
<dbReference type="Pfam" id="PF00596">
    <property type="entry name" value="Aldolase_II"/>
    <property type="match status" value="1"/>
</dbReference>
<dbReference type="HAMAP" id="MF_03154">
    <property type="entry name" value="Salvage_MtnD_euk"/>
    <property type="match status" value="1"/>
</dbReference>
<dbReference type="GO" id="GO:0010308">
    <property type="term" value="F:acireductone dioxygenase (Ni2+-requiring) activity"/>
    <property type="evidence" value="ECO:0007669"/>
    <property type="project" value="UniProtKB-UniRule"/>
</dbReference>
<keyword evidence="1 11" id="KW-0963">Cytoplasm</keyword>
<feature type="binding site" evidence="11">
    <location>
        <position position="1317"/>
    </location>
    <ligand>
        <name>Fe(2+)</name>
        <dbReference type="ChEBI" id="CHEBI:29033"/>
        <note>for iron-dependent acireductone dioxygenase activity</note>
    </ligand>
</feature>
<evidence type="ECO:0000256" key="10">
    <source>
        <dbReference type="ARBA" id="ARBA00023242"/>
    </source>
</evidence>
<comment type="cofactor">
    <cofactor evidence="11">
        <name>Fe(2+)</name>
        <dbReference type="ChEBI" id="CHEBI:29033"/>
    </cofactor>
    <cofactor evidence="11">
        <name>Ni(2+)</name>
        <dbReference type="ChEBI" id="CHEBI:49786"/>
    </cofactor>
    <text evidence="11">Binds either 1 Fe or Ni cation per monomer. Iron-binding promotes an acireductone dioxygenase reaction producing 2-keto-4-methylthiobutyrate, while nickel-binding promotes an acireductone dioxygenase reaction producing 3-(methylsulfanyl)propanoate.</text>
</comment>
<dbReference type="GO" id="GO:0005506">
    <property type="term" value="F:iron ion binding"/>
    <property type="evidence" value="ECO:0007669"/>
    <property type="project" value="UniProtKB-UniRule"/>
</dbReference>
<dbReference type="SUPFAM" id="SSF56784">
    <property type="entry name" value="HAD-like"/>
    <property type="match status" value="1"/>
</dbReference>
<protein>
    <recommendedName>
        <fullName evidence="11">Acireductone dioxygenase</fullName>
    </recommendedName>
    <alternativeName>
        <fullName evidence="11">Acireductone dioxygenase (Fe(2+)-requiring)</fullName>
        <shortName evidence="11">ARD'</shortName>
        <shortName evidence="11">Fe-ARD</shortName>
        <ecNumber evidence="11">1.13.11.54</ecNumber>
    </alternativeName>
    <alternativeName>
        <fullName evidence="11">Acireductone dioxygenase (Ni(2+)-requiring)</fullName>
        <shortName evidence="11">ARD</shortName>
        <shortName evidence="11">Ni-ARD</shortName>
        <ecNumber evidence="11">1.13.11.53</ecNumber>
    </alternativeName>
</protein>
<evidence type="ECO:0000259" key="12">
    <source>
        <dbReference type="PROSITE" id="PS51205"/>
    </source>
</evidence>
<evidence type="ECO:0000256" key="6">
    <source>
        <dbReference type="ARBA" id="ARBA00022964"/>
    </source>
</evidence>
<feature type="domain" description="VPS9" evidence="12">
    <location>
        <begin position="512"/>
        <end position="660"/>
    </location>
</feature>
<accession>A0A1Q9EFB2</accession>
<keyword evidence="4 11" id="KW-0479">Metal-binding</keyword>
<evidence type="ECO:0000313" key="13">
    <source>
        <dbReference type="EMBL" id="OLQ06136.1"/>
    </source>
</evidence>
<dbReference type="SFLD" id="SFLDS00003">
    <property type="entry name" value="Haloacid_Dehalogenase"/>
    <property type="match status" value="1"/>
</dbReference>
<comment type="similarity">
    <text evidence="11">Belongs to the acireductone dioxygenase (ARD) family.</text>
</comment>
<comment type="caution">
    <text evidence="13">The sequence shown here is derived from an EMBL/GenBank/DDBJ whole genome shotgun (WGS) entry which is preliminary data.</text>
</comment>
<dbReference type="OrthoDB" id="441572at2759"/>
<evidence type="ECO:0000256" key="4">
    <source>
        <dbReference type="ARBA" id="ARBA00022723"/>
    </source>
</evidence>
<dbReference type="GO" id="GO:0043874">
    <property type="term" value="F:acireductone synthase activity"/>
    <property type="evidence" value="ECO:0007669"/>
    <property type="project" value="InterPro"/>
</dbReference>
<keyword evidence="10 11" id="KW-0539">Nucleus</keyword>
<dbReference type="CDD" id="cd01629">
    <property type="entry name" value="HAD_EP"/>
    <property type="match status" value="1"/>
</dbReference>
<evidence type="ECO:0000256" key="9">
    <source>
        <dbReference type="ARBA" id="ARBA00023167"/>
    </source>
</evidence>
<dbReference type="NCBIfam" id="TIGR01691">
    <property type="entry name" value="enolase-ppase"/>
    <property type="match status" value="1"/>
</dbReference>
<dbReference type="Gene3D" id="2.60.120.10">
    <property type="entry name" value="Jelly Rolls"/>
    <property type="match status" value="1"/>
</dbReference>
<dbReference type="PROSITE" id="PS51205">
    <property type="entry name" value="VPS9"/>
    <property type="match status" value="1"/>
</dbReference>
<dbReference type="Pfam" id="PF03079">
    <property type="entry name" value="ARD"/>
    <property type="match status" value="1"/>
</dbReference>
<dbReference type="SUPFAM" id="SSF51182">
    <property type="entry name" value="RmlC-like cupins"/>
    <property type="match status" value="1"/>
</dbReference>
<comment type="function">
    <text evidence="11">Catalyzes 2 different reactions between oxygen and the acireductone 1,2-dihydroxy-3-keto-5-methylthiopentene (DHK-MTPene) depending upon the metal bound in the active site. Fe-containing acireductone dioxygenase (Fe-ARD) produces formate and 2-keto-4-methylthiobutyrate (KMTB), the alpha-ketoacid precursor of methionine in the methionine recycle pathway. Ni-containing acireductone dioxygenase (Ni-ARD) produces methylthiopropionate, carbon monoxide and formate, and does not lie on the methionine recycle pathway.</text>
</comment>
<dbReference type="Gene3D" id="1.20.1050.80">
    <property type="entry name" value="VPS9 domain"/>
    <property type="match status" value="1"/>
</dbReference>
<dbReference type="SFLD" id="SFLDG01129">
    <property type="entry name" value="C1.5:_HAD__Beta-PGM__Phosphata"/>
    <property type="match status" value="1"/>
</dbReference>
<dbReference type="GO" id="GO:0005634">
    <property type="term" value="C:nucleus"/>
    <property type="evidence" value="ECO:0007669"/>
    <property type="project" value="UniProtKB-SubCell"/>
</dbReference>
<dbReference type="Gene3D" id="1.10.720.60">
    <property type="match status" value="1"/>
</dbReference>
<dbReference type="GO" id="GO:0016151">
    <property type="term" value="F:nickel cation binding"/>
    <property type="evidence" value="ECO:0007669"/>
    <property type="project" value="UniProtKB-UniRule"/>
</dbReference>
<keyword evidence="7 11" id="KW-0560">Oxidoreductase</keyword>
<dbReference type="InterPro" id="IPR011051">
    <property type="entry name" value="RmlC_Cupin_sf"/>
</dbReference>
<dbReference type="InterPro" id="IPR036409">
    <property type="entry name" value="Aldolase_II/adducin_N_sf"/>
</dbReference>
<dbReference type="EMBL" id="LSRX01000166">
    <property type="protein sequence ID" value="OLQ06136.1"/>
    <property type="molecule type" value="Genomic_DNA"/>
</dbReference>
<keyword evidence="2 11" id="KW-0533">Nickel</keyword>
<dbReference type="SMART" id="SM01007">
    <property type="entry name" value="Aldolase_II"/>
    <property type="match status" value="1"/>
</dbReference>
<dbReference type="SUPFAM" id="SSF109993">
    <property type="entry name" value="VPS9 domain"/>
    <property type="match status" value="1"/>
</dbReference>
<comment type="pathway">
    <text evidence="11">Amino-acid biosynthesis; L-methionine biosynthesis via salvage pathway; L-methionine from S-methyl-5-thio-alpha-D-ribose 1-phosphate: step 5/6.</text>
</comment>
<name>A0A1Q9EFB2_SYMMI</name>
<keyword evidence="3 11" id="KW-0028">Amino-acid biosynthesis</keyword>
<evidence type="ECO:0000256" key="11">
    <source>
        <dbReference type="HAMAP-Rule" id="MF_03154"/>
    </source>
</evidence>
<dbReference type="FunFam" id="2.60.120.10:FF:000099">
    <property type="entry name" value="1,2-dihydroxy-3-keto-5-methylthiopentene dioxygenase"/>
    <property type="match status" value="1"/>
</dbReference>
<feature type="binding site" evidence="11">
    <location>
        <position position="1356"/>
    </location>
    <ligand>
        <name>Ni(2+)</name>
        <dbReference type="ChEBI" id="CHEBI:49786"/>
        <note>for nickel-dependent acireductone dioxygenase activity</note>
    </ligand>
</feature>
<dbReference type="InterPro" id="IPR004313">
    <property type="entry name" value="ARD"/>
</dbReference>
<dbReference type="SUPFAM" id="SSF53639">
    <property type="entry name" value="AraD/HMP-PK domain-like"/>
    <property type="match status" value="1"/>
</dbReference>
<dbReference type="InterPro" id="IPR027496">
    <property type="entry name" value="ARD_euk"/>
</dbReference>
<dbReference type="Gene3D" id="3.40.50.1000">
    <property type="entry name" value="HAD superfamily/HAD-like"/>
    <property type="match status" value="1"/>
</dbReference>
<feature type="binding site" evidence="11">
    <location>
        <position position="1311"/>
    </location>
    <ligand>
        <name>Fe(2+)</name>
        <dbReference type="ChEBI" id="CHEBI:29033"/>
        <note>for iron-dependent acireductone dioxygenase activity</note>
    </ligand>
</feature>
<sequence length="1854" mass="202595">MFRLGPHLLPDAAGLAGGRVALQLTASSSGFGFDATCSVEAAWEVKGNLLSMQDLPAAYYRPEQSILGQSSSAEQGAQQATVRRLPKALSCADEFVEACQGVHARFTGKRTSDHRGTGNDFYAPPGRLPSLMEIFAAGPLLESTTYAFAMLVRHGNSFQASEGAGFVLATYIRTETSWQLLDRSPGAMPLLPATAGETWPGYGLYELGEKMMVVMMLVMTAMLMLKAAPDALHAVVVPRLPFAQTAQPGEALKNDADTLELVLGKFNIDIVGLVMAATARIEEDLSQNRFLQVLRASFEGIYRQAAKGGEKTVVLVPCADCLEVEHFAQNFAETHLLHATCVPGCYMNLLGQGVEIKDSSVSTRLGFSEQRVCEVLQSESMYDVGNTFRVLVIDKPLIGRHRPLPGAADRAKATAETSELSVDDMLLQAPMIQGDFFDEVDRFRKTFVQVAGCEGRTAERIREIVNGAVQRLSRHHKLTSSSQLRQLEFTVSRQAYTALHSFVFPHLQQILSAHEERLQKAIRSYGSVEDVVEAIPGGGQGLAFVDISEAAKELELMDGKIAPHEKVECIDKAHGSLQRCIADCLQESPKPAAPIEITGDDVLSLFILVVYRSQVKSFLAHIAHVEMYLQAARFEETGYAVSALQAQAVDWPSGGLADPGETGLLGLVRQADPSAASCDQFAPTNYGWDFTDRGFFFRQSEVPGATADLPVIRAPAAPRIPPLNSLIFYGADENPTPGWVVNETYGFRRWFGRTALLSRASLVPTLVLRVSKTEEADLRLGPSEIVEWGFDQSDLSDRLAAAVAPAEEVRAVHSFRVWSLGGSIRGQSGELLVEFGLVSEAARASVLNVLRRQQAGTADQEPLLTIRPMDGSLPPLGRVKRRPGRWCFLLTCFLPSQVGILADVDYRRDDHPGRASTLIFAFELRPNVIGNVHLEAWQYAPGLLPAPCDQIFGTGQGFPSPYRPFEPGVLLVGCAGHRNIVQLEVTPGLLPGNRYAWALSVHNYLFAFALRVDEQPAATPALWLQWSMRVQNTWFLNVADQASEAIDGYPLWAFTDLAGNPRRFVARVGSFEALGLLLETVMAHSATIENEVQQLASGSGLAQTEVVSVQVTFVSQLSLVAGGVRYRLKVSVTGAQFRAGQAEPEHLESYPWLLGLAKLPGGVGGPLVEHKQICDHFHRLTRKLRVIGPISWNIAPLDLMVLAAENGDAPNIEAWYMAPEVKDQTAENRRSPNKAVAPSVLADLGVLAYHVPPTGNYPPKAVPWEPQSGIQDTKLKQIRDARGYNYADIITCSEECLPDYHNKLKAFFEEHIHSDEEVRYILKGSGYFDVRDTEDQWIRIQLNAGDLIVLPEGIYHRFTMDTKNFTQAMRLFKGVPVWTPINRPADAHLSRERYLARFGHFAEEQRLRANIVACLRSFFQLGWCVGSSGAMAARVGSGPHAPVLSTPSGVPKERLAEEDLFLLAGPGGAEEQLKEPSKALKVSDSAQVFMAVFEKRTDVRAVCHIHSVSSVLVAASTDQVLEVRELEMIKGFGIPGDGVLQVPLIDNKAREPELVPDLLKALERVPNAPAVLVRGHGAYVFGSTAEKAKIATECLGFILDVVEKQRASGHLALQAPLKRQRTGPSVVLLDVEGTTTPISFVKDKLFPFAAASVEGWAPAAGPDLSEVVAQFEAQCQEDGAPFDKLAPIKEVRRLTKEWIAKDRKVPALKDLQGRLWRSGYERGALQGEMFEDTPKAMAAWVAAGQRVAIFSSGSREAQRLIFQYSDKGDLTPHIAAYFDPKAAQASKQEAKAYVEIALSLGIECSQGLFCTDVLGEAKAAREAGWQTVLLIRQGNAPLPTGHGFREARSLLDVC</sequence>
<organism evidence="13 14">
    <name type="scientific">Symbiodinium microadriaticum</name>
    <name type="common">Dinoflagellate</name>
    <name type="synonym">Zooxanthella microadriatica</name>
    <dbReference type="NCBI Taxonomy" id="2951"/>
    <lineage>
        <taxon>Eukaryota</taxon>
        <taxon>Sar</taxon>
        <taxon>Alveolata</taxon>
        <taxon>Dinophyceae</taxon>
        <taxon>Suessiales</taxon>
        <taxon>Symbiodiniaceae</taxon>
        <taxon>Symbiodinium</taxon>
    </lineage>
</organism>
<dbReference type="InterPro" id="IPR037191">
    <property type="entry name" value="VPS9_dom_sf"/>
</dbReference>
<dbReference type="GO" id="GO:0000287">
    <property type="term" value="F:magnesium ion binding"/>
    <property type="evidence" value="ECO:0007669"/>
    <property type="project" value="InterPro"/>
</dbReference>
<feature type="binding site" evidence="11">
    <location>
        <position position="1311"/>
    </location>
    <ligand>
        <name>Ni(2+)</name>
        <dbReference type="ChEBI" id="CHEBI:49786"/>
        <note>for nickel-dependent acireductone dioxygenase activity</note>
    </ligand>
</feature>
<dbReference type="InterPro" id="IPR003123">
    <property type="entry name" value="VPS9"/>
</dbReference>
<feature type="binding site" evidence="11">
    <location>
        <position position="1313"/>
    </location>
    <ligand>
        <name>Fe(2+)</name>
        <dbReference type="ChEBI" id="CHEBI:29033"/>
        <note>for iron-dependent acireductone dioxygenase activity</note>
    </ligand>
</feature>
<dbReference type="Proteomes" id="UP000186817">
    <property type="component" value="Unassembled WGS sequence"/>
</dbReference>
<dbReference type="Gene3D" id="3.40.225.10">
    <property type="entry name" value="Class II aldolase/adducin N-terminal domain"/>
    <property type="match status" value="1"/>
</dbReference>
<feature type="binding site" evidence="11">
    <location>
        <position position="1313"/>
    </location>
    <ligand>
        <name>Ni(2+)</name>
        <dbReference type="ChEBI" id="CHEBI:49786"/>
        <note>for nickel-dependent acireductone dioxygenase activity</note>
    </ligand>
</feature>
<comment type="subcellular location">
    <subcellularLocation>
        <location evidence="11">Cytoplasm</location>
    </subcellularLocation>
    <subcellularLocation>
        <location evidence="11">Nucleus</location>
    </subcellularLocation>
</comment>
<dbReference type="GO" id="GO:0010309">
    <property type="term" value="F:acireductone dioxygenase [iron(II)-requiring] activity"/>
    <property type="evidence" value="ECO:0007669"/>
    <property type="project" value="UniProtKB-UniRule"/>
</dbReference>
<feature type="binding site" evidence="11">
    <location>
        <position position="1317"/>
    </location>
    <ligand>
        <name>Ni(2+)</name>
        <dbReference type="ChEBI" id="CHEBI:49786"/>
        <note>for nickel-dependent acireductone dioxygenase activity</note>
    </ligand>
</feature>
<dbReference type="PANTHER" id="PTHR20371:SF1">
    <property type="entry name" value="ENOLASE-PHOSPHATASE E1"/>
    <property type="match status" value="1"/>
</dbReference>
<evidence type="ECO:0000256" key="5">
    <source>
        <dbReference type="ARBA" id="ARBA00022801"/>
    </source>
</evidence>
<keyword evidence="6 11" id="KW-0223">Dioxygenase</keyword>
<evidence type="ECO:0000256" key="1">
    <source>
        <dbReference type="ARBA" id="ARBA00022490"/>
    </source>
</evidence>
<comment type="catalytic activity">
    <reaction evidence="11">
        <text>1,2-dihydroxy-5-(methylsulfanyl)pent-1-en-3-one + O2 = 4-methylsulfanyl-2-oxobutanoate + formate + 2 H(+)</text>
        <dbReference type="Rhea" id="RHEA:24504"/>
        <dbReference type="ChEBI" id="CHEBI:15378"/>
        <dbReference type="ChEBI" id="CHEBI:15379"/>
        <dbReference type="ChEBI" id="CHEBI:15740"/>
        <dbReference type="ChEBI" id="CHEBI:16723"/>
        <dbReference type="ChEBI" id="CHEBI:49252"/>
        <dbReference type="EC" id="1.13.11.54"/>
    </reaction>
</comment>
<keyword evidence="5" id="KW-0378">Hydrolase</keyword>
<evidence type="ECO:0000256" key="2">
    <source>
        <dbReference type="ARBA" id="ARBA00022596"/>
    </source>
</evidence>
<evidence type="ECO:0000256" key="7">
    <source>
        <dbReference type="ARBA" id="ARBA00023002"/>
    </source>
</evidence>
<evidence type="ECO:0000256" key="8">
    <source>
        <dbReference type="ARBA" id="ARBA00023004"/>
    </source>
</evidence>
<dbReference type="InterPro" id="IPR023214">
    <property type="entry name" value="HAD_sf"/>
</dbReference>
<dbReference type="InterPro" id="IPR014710">
    <property type="entry name" value="RmlC-like_jellyroll"/>
</dbReference>
<dbReference type="InterPro" id="IPR036412">
    <property type="entry name" value="HAD-like_sf"/>
</dbReference>
<keyword evidence="8 11" id="KW-0408">Iron</keyword>
<feature type="binding site" evidence="11">
    <location>
        <position position="1356"/>
    </location>
    <ligand>
        <name>Fe(2+)</name>
        <dbReference type="ChEBI" id="CHEBI:29033"/>
        <note>for iron-dependent acireductone dioxygenase activity</note>
    </ligand>
</feature>
<keyword evidence="9 11" id="KW-0486">Methionine biosynthesis</keyword>
<dbReference type="SFLD" id="SFLDG01133">
    <property type="entry name" value="C1.5.4:_Enolase-phosphatase_Li"/>
    <property type="match status" value="1"/>
</dbReference>
<dbReference type="InterPro" id="IPR001303">
    <property type="entry name" value="Aldolase_II/adducin_N"/>
</dbReference>
<keyword evidence="14" id="KW-1185">Reference proteome</keyword>
<evidence type="ECO:0000313" key="14">
    <source>
        <dbReference type="Proteomes" id="UP000186817"/>
    </source>
</evidence>
<dbReference type="PANTHER" id="PTHR20371">
    <property type="entry name" value="ENOLASE-PHOSPHATASE E1"/>
    <property type="match status" value="1"/>
</dbReference>
<dbReference type="GO" id="GO:0005737">
    <property type="term" value="C:cytoplasm"/>
    <property type="evidence" value="ECO:0007669"/>
    <property type="project" value="UniProtKB-SubCell"/>
</dbReference>
<dbReference type="InterPro" id="IPR023943">
    <property type="entry name" value="Enolase-ppase_E1"/>
</dbReference>
<dbReference type="CDD" id="cd02232">
    <property type="entry name" value="cupin_ARD"/>
    <property type="match status" value="1"/>
</dbReference>
<comment type="catalytic activity">
    <reaction evidence="11">
        <text>1,2-dihydroxy-5-(methylsulfanyl)pent-1-en-3-one + O2 = 3-(methylsulfanyl)propanoate + CO + formate + 2 H(+)</text>
        <dbReference type="Rhea" id="RHEA:14161"/>
        <dbReference type="ChEBI" id="CHEBI:15378"/>
        <dbReference type="ChEBI" id="CHEBI:15379"/>
        <dbReference type="ChEBI" id="CHEBI:15740"/>
        <dbReference type="ChEBI" id="CHEBI:17245"/>
        <dbReference type="ChEBI" id="CHEBI:49016"/>
        <dbReference type="ChEBI" id="CHEBI:49252"/>
        <dbReference type="EC" id="1.13.11.53"/>
    </reaction>
</comment>
<dbReference type="EC" id="1.13.11.53" evidence="11"/>
<dbReference type="UniPathway" id="UPA00904">
    <property type="reaction ID" value="UER00878"/>
</dbReference>